<dbReference type="GeneID" id="29002032"/>
<dbReference type="Proteomes" id="UP000077315">
    <property type="component" value="Unassembled WGS sequence"/>
</dbReference>
<evidence type="ECO:0000313" key="1">
    <source>
        <dbReference type="EMBL" id="OAD68601.1"/>
    </source>
</evidence>
<proteinExistence type="predicted"/>
<protein>
    <submittedName>
        <fullName evidence="1">Uncharacterized protein</fullName>
    </submittedName>
</protein>
<evidence type="ECO:0000313" key="2">
    <source>
        <dbReference type="Proteomes" id="UP000077315"/>
    </source>
</evidence>
<sequence length="197" mass="22492">MELDAVGNTTAAGNFFEKHFQKAFKSGKTKFKCYCYGCSDSLVILEAEFSVFYSLYCFITSPKIDPAQQYIEDAGEHLKKDLLLRCRITAAICGTKFGQLLPVDVALVTNQMPRRPWHLSGTYKAHQTYSPNIFFFYYDYTGTSIIVSVQFSYKDGKGTVVDELGRFKPMDYIVDREQYRLEALSSSTQHLPQLCQE</sequence>
<keyword evidence="2" id="KW-1185">Reference proteome</keyword>
<gene>
    <name evidence="1" type="ORF">PHYBLDRAFT_63492</name>
</gene>
<organism evidence="1 2">
    <name type="scientific">Phycomyces blakesleeanus (strain ATCC 8743b / DSM 1359 / FGSC 10004 / NBRC 33097 / NRRL 1555)</name>
    <dbReference type="NCBI Taxonomy" id="763407"/>
    <lineage>
        <taxon>Eukaryota</taxon>
        <taxon>Fungi</taxon>
        <taxon>Fungi incertae sedis</taxon>
        <taxon>Mucoromycota</taxon>
        <taxon>Mucoromycotina</taxon>
        <taxon>Mucoromycetes</taxon>
        <taxon>Mucorales</taxon>
        <taxon>Phycomycetaceae</taxon>
        <taxon>Phycomyces</taxon>
    </lineage>
</organism>
<dbReference type="VEuPathDB" id="FungiDB:PHYBLDRAFT_63492"/>
<accession>A0A162ZRF9</accession>
<dbReference type="InParanoid" id="A0A162ZRF9"/>
<dbReference type="AlphaFoldDB" id="A0A162ZRF9"/>
<dbReference type="RefSeq" id="XP_018286641.1">
    <property type="nucleotide sequence ID" value="XM_018441126.1"/>
</dbReference>
<dbReference type="OrthoDB" id="2211252at2759"/>
<reference evidence="2" key="1">
    <citation type="submission" date="2015-06" db="EMBL/GenBank/DDBJ databases">
        <title>Expansion of signal transduction pathways in fungi by whole-genome duplication.</title>
        <authorList>
            <consortium name="DOE Joint Genome Institute"/>
            <person name="Corrochano L.M."/>
            <person name="Kuo A."/>
            <person name="Marcet-Houben M."/>
            <person name="Polaino S."/>
            <person name="Salamov A."/>
            <person name="Villalobos J.M."/>
            <person name="Alvarez M.I."/>
            <person name="Avalos J."/>
            <person name="Benito E.P."/>
            <person name="Benoit I."/>
            <person name="Burger G."/>
            <person name="Camino L.P."/>
            <person name="Canovas D."/>
            <person name="Cerda-Olmedo E."/>
            <person name="Cheng J.-F."/>
            <person name="Dominguez A."/>
            <person name="Elias M."/>
            <person name="Eslava A.P."/>
            <person name="Glaser F."/>
            <person name="Grimwood J."/>
            <person name="Gutierrez G."/>
            <person name="Heitman J."/>
            <person name="Henrissat B."/>
            <person name="Iturriaga E.A."/>
            <person name="Lang B.F."/>
            <person name="Lavin J.L."/>
            <person name="Lee S."/>
            <person name="Li W."/>
            <person name="Lindquist E."/>
            <person name="Lopez-Garcia S."/>
            <person name="Luque E.M."/>
            <person name="Marcos A.T."/>
            <person name="Martin J."/>
            <person name="McCluskey K."/>
            <person name="Medina H.R."/>
            <person name="Miralles-Duran A."/>
            <person name="Miyazaki A."/>
            <person name="Munoz-Torres E."/>
            <person name="Oguiza J.A."/>
            <person name="Ohm R."/>
            <person name="Olmedo M."/>
            <person name="Orejas M."/>
            <person name="Ortiz-Castellanos L."/>
            <person name="Pisabarro A.G."/>
            <person name="Rodriguez-Romero J."/>
            <person name="Ruiz-Herrera J."/>
            <person name="Ruiz-Vazquez R."/>
            <person name="Sanz C."/>
            <person name="Schackwitz W."/>
            <person name="Schmutz J."/>
            <person name="Shahriari M."/>
            <person name="Shelest E."/>
            <person name="Silva-Franco F."/>
            <person name="Soanes D."/>
            <person name="Syed K."/>
            <person name="Tagua V.G."/>
            <person name="Talbot N.J."/>
            <person name="Thon M."/>
            <person name="De vries R.P."/>
            <person name="Wiebenga A."/>
            <person name="Yadav J.S."/>
            <person name="Braun E.L."/>
            <person name="Baker S."/>
            <person name="Garre V."/>
            <person name="Horwitz B."/>
            <person name="Torres-Martinez S."/>
            <person name="Idnurm A."/>
            <person name="Herrera-Estrella A."/>
            <person name="Gabaldon T."/>
            <person name="Grigoriev I.V."/>
        </authorList>
    </citation>
    <scope>NUCLEOTIDE SEQUENCE [LARGE SCALE GENOMIC DNA]</scope>
    <source>
        <strain evidence="2">NRRL 1555(-)</strain>
    </source>
</reference>
<dbReference type="EMBL" id="KV440994">
    <property type="protein sequence ID" value="OAD68601.1"/>
    <property type="molecule type" value="Genomic_DNA"/>
</dbReference>
<name>A0A162ZRF9_PHYB8</name>